<gene>
    <name evidence="1" type="ORF">LCGC14_2811150</name>
</gene>
<comment type="caution">
    <text evidence="1">The sequence shown here is derived from an EMBL/GenBank/DDBJ whole genome shotgun (WGS) entry which is preliminary data.</text>
</comment>
<protein>
    <submittedName>
        <fullName evidence="1">Uncharacterized protein</fullName>
    </submittedName>
</protein>
<dbReference type="AlphaFoldDB" id="A0A0F9BB61"/>
<reference evidence="1" key="1">
    <citation type="journal article" date="2015" name="Nature">
        <title>Complex archaea that bridge the gap between prokaryotes and eukaryotes.</title>
        <authorList>
            <person name="Spang A."/>
            <person name="Saw J.H."/>
            <person name="Jorgensen S.L."/>
            <person name="Zaremba-Niedzwiedzka K."/>
            <person name="Martijn J."/>
            <person name="Lind A.E."/>
            <person name="van Eijk R."/>
            <person name="Schleper C."/>
            <person name="Guy L."/>
            <person name="Ettema T.J."/>
        </authorList>
    </citation>
    <scope>NUCLEOTIDE SEQUENCE</scope>
</reference>
<accession>A0A0F9BB61</accession>
<sequence length="63" mass="7490">MTRQQWEQRCKWGVLYLLSSEGATGRWWQVLQRGRSFDWLIPCFLDEGQQVVSVVPQIYNCVL</sequence>
<name>A0A0F9BB61_9ZZZZ</name>
<organism evidence="1">
    <name type="scientific">marine sediment metagenome</name>
    <dbReference type="NCBI Taxonomy" id="412755"/>
    <lineage>
        <taxon>unclassified sequences</taxon>
        <taxon>metagenomes</taxon>
        <taxon>ecological metagenomes</taxon>
    </lineage>
</organism>
<feature type="non-terminal residue" evidence="1">
    <location>
        <position position="63"/>
    </location>
</feature>
<dbReference type="EMBL" id="LAZR01053024">
    <property type="protein sequence ID" value="KKK81666.1"/>
    <property type="molecule type" value="Genomic_DNA"/>
</dbReference>
<proteinExistence type="predicted"/>
<evidence type="ECO:0000313" key="1">
    <source>
        <dbReference type="EMBL" id="KKK81666.1"/>
    </source>
</evidence>